<dbReference type="InterPro" id="IPR028998">
    <property type="entry name" value="RimP_C"/>
</dbReference>
<sequence length="191" mass="20605">MPVPSQERVVELLGDLVRDRGYDLEDVNVVAAGKHSAVRIMVDREDGVDLDALPELSRVISDVFDGVTDFGEAPYTLEVTTPGIDRPLTQPRHWRRARGRKVRIELADGKVEGRVGLLDGDSVALVIKDKGVLSTRSIALADVVKAVVQVEFSRPTAEEMDLAGGVVGGRPSPANTDEIVNVEAPEEGSDK</sequence>
<dbReference type="InterPro" id="IPR035956">
    <property type="entry name" value="RimP_N_sf"/>
</dbReference>
<dbReference type="Proteomes" id="UP000076038">
    <property type="component" value="Chromosome"/>
</dbReference>
<keyword evidence="1 3" id="KW-0963">Cytoplasm</keyword>
<dbReference type="NCBIfam" id="NF000930">
    <property type="entry name" value="PRK00092.2-2"/>
    <property type="match status" value="1"/>
</dbReference>
<dbReference type="PATRIC" id="fig|1653479.3.peg.3703"/>
<evidence type="ECO:0000259" key="5">
    <source>
        <dbReference type="Pfam" id="PF02576"/>
    </source>
</evidence>
<dbReference type="OrthoDB" id="9805006at2"/>
<dbReference type="EMBL" id="CP015220">
    <property type="protein sequence ID" value="AMY24939.1"/>
    <property type="molecule type" value="Genomic_DNA"/>
</dbReference>
<dbReference type="GO" id="GO:0005829">
    <property type="term" value="C:cytosol"/>
    <property type="evidence" value="ECO:0007669"/>
    <property type="project" value="TreeGrafter"/>
</dbReference>
<feature type="domain" description="Ribosome maturation factor RimP C-terminal" evidence="6">
    <location>
        <begin position="88"/>
        <end position="152"/>
    </location>
</feature>
<gene>
    <name evidence="3 7" type="primary">rimP</name>
    <name evidence="7" type="ORF">A3Q41_03653</name>
</gene>
<name>A0A143QPS4_RHOFA</name>
<dbReference type="KEGG" id="rhs:A3Q41_03653"/>
<keyword evidence="2 3" id="KW-0690">Ribosome biogenesis</keyword>
<evidence type="ECO:0000313" key="8">
    <source>
        <dbReference type="Proteomes" id="UP000076038"/>
    </source>
</evidence>
<dbReference type="Pfam" id="PF17384">
    <property type="entry name" value="DUF150_C"/>
    <property type="match status" value="1"/>
</dbReference>
<comment type="function">
    <text evidence="3">Required for maturation of 30S ribosomal subunits.</text>
</comment>
<reference evidence="8" key="2">
    <citation type="submission" date="2016-04" db="EMBL/GenBank/DDBJ databases">
        <title>Complete Genome and Plasmid Sequences for Rhodococcus fascians D188 and Draft Sequences for Rhodococcus spp. Isolates PBTS 1 and PBTS 2.</title>
        <authorList>
            <person name="Stamer R."/>
            <person name="Vereecke D."/>
            <person name="Zhang Y."/>
            <person name="Schilkey F."/>
            <person name="Devitt N."/>
            <person name="Randall J."/>
        </authorList>
    </citation>
    <scope>NUCLEOTIDE SEQUENCE [LARGE SCALE GENOMIC DNA]</scope>
    <source>
        <strain evidence="8">PBTS2</strain>
    </source>
</reference>
<evidence type="ECO:0000256" key="4">
    <source>
        <dbReference type="SAM" id="MobiDB-lite"/>
    </source>
</evidence>
<evidence type="ECO:0000256" key="1">
    <source>
        <dbReference type="ARBA" id="ARBA00022490"/>
    </source>
</evidence>
<evidence type="ECO:0000256" key="3">
    <source>
        <dbReference type="HAMAP-Rule" id="MF_01077"/>
    </source>
</evidence>
<proteinExistence type="inferred from homology"/>
<comment type="subcellular location">
    <subcellularLocation>
        <location evidence="3">Cytoplasm</location>
    </subcellularLocation>
</comment>
<dbReference type="CDD" id="cd01734">
    <property type="entry name" value="YlxS_C"/>
    <property type="match status" value="1"/>
</dbReference>
<dbReference type="HAMAP" id="MF_01077">
    <property type="entry name" value="RimP"/>
    <property type="match status" value="1"/>
</dbReference>
<comment type="similarity">
    <text evidence="3">Belongs to the RimP family.</text>
</comment>
<organism evidence="7 8">
    <name type="scientific">Rhodococcoides fascians</name>
    <name type="common">Rhodococcus fascians</name>
    <dbReference type="NCBI Taxonomy" id="1828"/>
    <lineage>
        <taxon>Bacteria</taxon>
        <taxon>Bacillati</taxon>
        <taxon>Actinomycetota</taxon>
        <taxon>Actinomycetes</taxon>
        <taxon>Mycobacteriales</taxon>
        <taxon>Nocardiaceae</taxon>
        <taxon>Rhodococcoides</taxon>
    </lineage>
</organism>
<feature type="region of interest" description="Disordered" evidence="4">
    <location>
        <begin position="165"/>
        <end position="191"/>
    </location>
</feature>
<keyword evidence="8" id="KW-1185">Reference proteome</keyword>
<reference evidence="7 8" key="1">
    <citation type="journal article" date="2016" name="Genome Announc.">
        <title>Complete Genome and Plasmid Sequences for Rhodococcus fascians D188 and Draft Sequences for Rhodococcus Isolates PBTS 1 and PBTS 2.</title>
        <authorList>
            <person name="Stamler R.A."/>
            <person name="Vereecke D."/>
            <person name="Zhang Y."/>
            <person name="Schilkey F."/>
            <person name="Devitt N."/>
            <person name="Randall J.J."/>
        </authorList>
    </citation>
    <scope>NUCLEOTIDE SEQUENCE [LARGE SCALE GENOMIC DNA]</scope>
    <source>
        <strain evidence="7 8">PBTS2</strain>
    </source>
</reference>
<dbReference type="InterPro" id="IPR028989">
    <property type="entry name" value="RimP_N"/>
</dbReference>
<evidence type="ECO:0000256" key="2">
    <source>
        <dbReference type="ARBA" id="ARBA00022517"/>
    </source>
</evidence>
<dbReference type="PANTHER" id="PTHR33867:SF1">
    <property type="entry name" value="RIBOSOME MATURATION FACTOR RIMP"/>
    <property type="match status" value="1"/>
</dbReference>
<evidence type="ECO:0000313" key="7">
    <source>
        <dbReference type="EMBL" id="AMY24939.1"/>
    </source>
</evidence>
<feature type="domain" description="Ribosome maturation factor RimP N-terminal" evidence="5">
    <location>
        <begin position="13"/>
        <end position="85"/>
    </location>
</feature>
<dbReference type="SUPFAM" id="SSF75420">
    <property type="entry name" value="YhbC-like, N-terminal domain"/>
    <property type="match status" value="1"/>
</dbReference>
<dbReference type="InterPro" id="IPR003728">
    <property type="entry name" value="Ribosome_maturation_RimP"/>
</dbReference>
<dbReference type="GO" id="GO:0000028">
    <property type="term" value="P:ribosomal small subunit assembly"/>
    <property type="evidence" value="ECO:0007669"/>
    <property type="project" value="TreeGrafter"/>
</dbReference>
<dbReference type="AlphaFoldDB" id="A0A143QPS4"/>
<evidence type="ECO:0000259" key="6">
    <source>
        <dbReference type="Pfam" id="PF17384"/>
    </source>
</evidence>
<dbReference type="RefSeq" id="WP_032370966.1">
    <property type="nucleotide sequence ID" value="NZ_CAKKLU010000004.1"/>
</dbReference>
<dbReference type="GO" id="GO:0006412">
    <property type="term" value="P:translation"/>
    <property type="evidence" value="ECO:0007669"/>
    <property type="project" value="TreeGrafter"/>
</dbReference>
<accession>A0A260TH77</accession>
<protein>
    <recommendedName>
        <fullName evidence="3">Ribosome maturation factor RimP</fullName>
    </recommendedName>
</protein>
<dbReference type="PANTHER" id="PTHR33867">
    <property type="entry name" value="RIBOSOME MATURATION FACTOR RIMP"/>
    <property type="match status" value="1"/>
</dbReference>
<accession>A0A143QPS4</accession>
<dbReference type="Gene3D" id="3.30.300.70">
    <property type="entry name" value="RimP-like superfamily, N-terminal"/>
    <property type="match status" value="1"/>
</dbReference>
<dbReference type="Pfam" id="PF02576">
    <property type="entry name" value="RimP_N"/>
    <property type="match status" value="1"/>
</dbReference>